<dbReference type="AlphaFoldDB" id="A0A8H7XLA8"/>
<sequence>MPNQHKPLPPEDEIKEYVQFYYDLGQNDREIQDNMKDHYNTELYGLSVSSIKRLRKKWDLLSTRQQEHTLESIAPAIQEMRTRFPTRGVEMIRKQLRVEFNIRVPRSLVYKYLQMTEPDALKARKARRFKRRRYHAAGVNDTWAQDQHDKWGPRFGLWLHHSADPFTGFLNWLKVWWTNKNPRLIAGYFIDTARKYGAIPLTTQSDPGSENFGVANVQTLARHRLDPTLVGTLQHRWLRHKANIKPEINWSVFRRDFAPGYEDLFQQGVVSGWYEVTNVVENLVFRWIAIPWLQNELDKWANTKNRTAPRSDRKKILPLGAPLLIRTKPEKFNALDFKIPVTEDLLDDLENEYAPKDHPVFQLTPPAFDERARKIYEDIGTPEVTMVSFWEIYRTMLERFRGEVDEEIEVVLTARVAEEQGIDQEEISLLDGMKDLRQGDKVVGLQEYSDDGNYASFTDTEEE</sequence>
<dbReference type="Pfam" id="PF24764">
    <property type="entry name" value="rva_4"/>
    <property type="match status" value="1"/>
</dbReference>
<dbReference type="EMBL" id="JAFIQS010000014">
    <property type="protein sequence ID" value="KAG5163660.1"/>
    <property type="molecule type" value="Genomic_DNA"/>
</dbReference>
<protein>
    <recommendedName>
        <fullName evidence="1">Integrase core domain-containing protein</fullName>
    </recommendedName>
</protein>
<evidence type="ECO:0000259" key="1">
    <source>
        <dbReference type="Pfam" id="PF24764"/>
    </source>
</evidence>
<dbReference type="PANTHER" id="PTHR46177">
    <property type="entry name" value="INTEGRASE CATALYTIC DOMAIN-CONTAINING PROTEIN"/>
    <property type="match status" value="1"/>
</dbReference>
<dbReference type="OrthoDB" id="5946233at2759"/>
<feature type="domain" description="Integrase core" evidence="1">
    <location>
        <begin position="134"/>
        <end position="315"/>
    </location>
</feature>
<evidence type="ECO:0000313" key="2">
    <source>
        <dbReference type="EMBL" id="KAG5163660.1"/>
    </source>
</evidence>
<comment type="caution">
    <text evidence="2">The sequence shown here is derived from an EMBL/GenBank/DDBJ whole genome shotgun (WGS) entry which is preliminary data.</text>
</comment>
<gene>
    <name evidence="2" type="ORF">JR316_011445</name>
</gene>
<dbReference type="InterPro" id="IPR058913">
    <property type="entry name" value="Integrase_dom_put"/>
</dbReference>
<accession>A0A8H7XLA8</accession>
<dbReference type="PANTHER" id="PTHR46177:SF1">
    <property type="entry name" value="INTEGRASE CATALYTIC DOMAIN-CONTAINING PROTEIN"/>
    <property type="match status" value="1"/>
</dbReference>
<proteinExistence type="predicted"/>
<name>A0A8H7XLA8_PSICU</name>
<reference evidence="2" key="1">
    <citation type="submission" date="2021-02" db="EMBL/GenBank/DDBJ databases">
        <title>Psilocybe cubensis genome.</title>
        <authorList>
            <person name="Mckernan K.J."/>
            <person name="Crawford S."/>
            <person name="Trippe A."/>
            <person name="Kane L.T."/>
            <person name="Mclaughlin S."/>
        </authorList>
    </citation>
    <scope>NUCLEOTIDE SEQUENCE [LARGE SCALE GENOMIC DNA]</scope>
    <source>
        <strain evidence="2">MGC-MH-2018</strain>
    </source>
</reference>
<organism evidence="2">
    <name type="scientific">Psilocybe cubensis</name>
    <name type="common">Psychedelic mushroom</name>
    <name type="synonym">Stropharia cubensis</name>
    <dbReference type="NCBI Taxonomy" id="181762"/>
    <lineage>
        <taxon>Eukaryota</taxon>
        <taxon>Fungi</taxon>
        <taxon>Dikarya</taxon>
        <taxon>Basidiomycota</taxon>
        <taxon>Agaricomycotina</taxon>
        <taxon>Agaricomycetes</taxon>
        <taxon>Agaricomycetidae</taxon>
        <taxon>Agaricales</taxon>
        <taxon>Agaricineae</taxon>
        <taxon>Strophariaceae</taxon>
        <taxon>Psilocybe</taxon>
    </lineage>
</organism>